<keyword evidence="3" id="KW-1185">Reference proteome</keyword>
<sequence>MRKLFGHLPMAGSTSAGRAPAEPAATPEPARGGSRKTSALPGSIRGLMDKVTARKQIQSAKQLDDEQVALLLDRDDLSGRATRALQKEARKRRLPPQQNAARQAAPQPAPQAGAAPQPAPASTHQASLAPASPARTQPTASIDPRPHAAPPDGPVVDPDTGALDKARLRQTVDGLLAALPGISDEAAFSRPSTLALHNQLKKELREAATAADDDTPHRPDELGLAVRDAFAKAARTSTALARSIERGLNPGGEAKRTAAAYALVAGLMTELKRTHLSAAALDIADHYAKREVANLERVAPGISQGVSGPNVGTSTGAGVAWSAGAASASAGVTAGRNWFSDDDRDIDFWTSYGLALKGGIGNKVAGWAAKLTGSAQFTGGGVYFEHDNLHELVKLIANLDANRSWIGSAGPNARKLMHGWQTMRHDISRALGRNFTESADQPYYLSDKKIAKGFNGAKLALLSMALDEQQGGERFTKLIGAAYPSAGDLLRQRHAAGEALPAATRRDVPDSVAYADRRVAYRQYTASADAALTKATPGGSDLEASGTFDLNLKGDLMQFFTETANAPHQLLDPAYRKDLEATLELHRQLDEACMKAPQPQFHLYDAMRRALGGAPAEAAREAAPLSEHERTLFGDEATVPAQFRHVMEKPSAEHLALAGAHADRLGGLYRNFVDDAQQLLARNDKFMPRALRAQLHDARAEAFARINDEVWNGRYPEKKALADPETFVARSHAAISLALGCAGTHIGVVKQRMAARPEAQDEHNAHAIRAADASYDATRRLLDKIYLPLKKYDVQKNGPLKDRALWQRWDGALKLSASGGADANLVGAILGRWKKSLGPVSITNDDGELMFSAEAKFLNATHQVNPSRQGKFWQITLNAQGGAPLAGSALHELVVAAVKRLNAGLATDAERIDVNEALRQVQGLALDVANGSSVVIKFRQAPGLGFKATDLQYARVLSAATSGIVASATLPSHAGTFTPSVSHTDSGEGFVGEVMGPDLSYLMMQHPKLQSVLDQAGEVPDGLRALFDANPRVRDGYFASPDTIVEVVSRYAAYLDAKRAAAAQNRPLAGEPLVNEFHRYYATGPFARAAEVASQTELHAPGTTAHGAEPFETPAPLADDIDLSGVDLGAARRRLQATQTIGERAAYFCGEGRSLLDAFAKIVGNTRAVNSAAMFHVGERSTGIETKLRDATALTPAPPSAPAR</sequence>
<dbReference type="OrthoDB" id="9033864at2"/>
<evidence type="ECO:0000256" key="1">
    <source>
        <dbReference type="SAM" id="MobiDB-lite"/>
    </source>
</evidence>
<feature type="region of interest" description="Disordered" evidence="1">
    <location>
        <begin position="86"/>
        <end position="161"/>
    </location>
</feature>
<feature type="compositionally biased region" description="Low complexity" evidence="1">
    <location>
        <begin position="95"/>
        <end position="116"/>
    </location>
</feature>
<dbReference type="EMBL" id="SWJE01000002">
    <property type="protein sequence ID" value="TKC91493.1"/>
    <property type="molecule type" value="Genomic_DNA"/>
</dbReference>
<dbReference type="RefSeq" id="WP_136892531.1">
    <property type="nucleotide sequence ID" value="NZ_SWJE01000002.1"/>
</dbReference>
<proteinExistence type="predicted"/>
<dbReference type="Proteomes" id="UP000305539">
    <property type="component" value="Unassembled WGS sequence"/>
</dbReference>
<evidence type="ECO:0000313" key="2">
    <source>
        <dbReference type="EMBL" id="TKC91493.1"/>
    </source>
</evidence>
<dbReference type="AlphaFoldDB" id="A0A4U1ICX1"/>
<protein>
    <submittedName>
        <fullName evidence="2">Type III effector protein</fullName>
    </submittedName>
</protein>
<comment type="caution">
    <text evidence="2">The sequence shown here is derived from an EMBL/GenBank/DDBJ whole genome shotgun (WGS) entry which is preliminary data.</text>
</comment>
<accession>A0A4U1ICX1</accession>
<name>A0A4U1ICX1_9BURK</name>
<gene>
    <name evidence="2" type="ORF">FAZ69_03265</name>
</gene>
<feature type="compositionally biased region" description="Low complexity" evidence="1">
    <location>
        <begin position="16"/>
        <end position="32"/>
    </location>
</feature>
<feature type="region of interest" description="Disordered" evidence="1">
    <location>
        <begin position="1"/>
        <end position="47"/>
    </location>
</feature>
<organism evidence="2 3">
    <name type="scientific">Trinickia terrae</name>
    <dbReference type="NCBI Taxonomy" id="2571161"/>
    <lineage>
        <taxon>Bacteria</taxon>
        <taxon>Pseudomonadati</taxon>
        <taxon>Pseudomonadota</taxon>
        <taxon>Betaproteobacteria</taxon>
        <taxon>Burkholderiales</taxon>
        <taxon>Burkholderiaceae</taxon>
        <taxon>Trinickia</taxon>
    </lineage>
</organism>
<reference evidence="2 3" key="1">
    <citation type="submission" date="2019-04" db="EMBL/GenBank/DDBJ databases">
        <title>Trinickia sp. 7GSK02, isolated from subtropical forest soil.</title>
        <authorList>
            <person name="Gao Z.-H."/>
            <person name="Qiu L.-H."/>
        </authorList>
    </citation>
    <scope>NUCLEOTIDE SEQUENCE [LARGE SCALE GENOMIC DNA]</scope>
    <source>
        <strain evidence="2 3">7GSK02</strain>
    </source>
</reference>
<evidence type="ECO:0000313" key="3">
    <source>
        <dbReference type="Proteomes" id="UP000305539"/>
    </source>
</evidence>